<dbReference type="HOGENOM" id="CLU_039389_2_0_6"/>
<dbReference type="STRING" id="1212491.LFA_3354"/>
<dbReference type="GO" id="GO:0035438">
    <property type="term" value="F:cyclic-di-GMP binding"/>
    <property type="evidence" value="ECO:0007669"/>
    <property type="project" value="InterPro"/>
</dbReference>
<dbReference type="RefSeq" id="WP_045096948.1">
    <property type="nucleotide sequence ID" value="NZ_LN614827.1"/>
</dbReference>
<dbReference type="Proteomes" id="UP000032430">
    <property type="component" value="Chromosome I"/>
</dbReference>
<dbReference type="OrthoDB" id="5840260at2"/>
<dbReference type="KEGG" id="lfa:LFA_3354"/>
<dbReference type="EMBL" id="LN614827">
    <property type="protein sequence ID" value="CEG58685.1"/>
    <property type="molecule type" value="Genomic_DNA"/>
</dbReference>
<evidence type="ECO:0000313" key="3">
    <source>
        <dbReference type="Proteomes" id="UP000032430"/>
    </source>
</evidence>
<name>A0A098GB42_9GAMM</name>
<sequence>MTLSFSMGISQNWGALSMMQSPGFYWINADRTTDADQFCKQIIMAQSEDTNAALICQHEIPPSFLTDMTTLSIKKLPLFTMPTKKAAILHITTDLMRALKPQKRLLILLVNSSLWQLFTKHEIKVWIQKTSRWLNIEQSTLLLINHGLGSHQLQSHLFSQHRFLDGLSQLHWQEDFLQYSISWWATETGFTANQILSMNKDQQDWSMQPDNSQKSPLSQNDEFLYLADKKTLEGALPPSENWQLLDNNTLLVQQAERLQAATIIFSLSDSNQVDELAKQVHYLRCQCGDALKIVIREMSNNIRYSDERLLLACGANLTVPQTVSLPKFLTMLESIQGQRFNRFVPKNFDALLSAMHPIEQKGYLPVKQFSQIVLSRMYNTILPDNGKGLLVALMPEENVATEQALSLCDLKRSGDIVTITKNRLFLFLSTCAVSDLDTALSYIFQQPVNVIFTNHVAWDLDLQIISEIKQLELYCKSIEDKGETLPEQETKLQEPPVAVARRVPEPITLTINRNKRK</sequence>
<proteinExistence type="predicted"/>
<keyword evidence="3" id="KW-1185">Reference proteome</keyword>
<gene>
    <name evidence="2" type="primary">bcsE</name>
    <name evidence="2" type="ORF">LFA_3354</name>
</gene>
<dbReference type="AlphaFoldDB" id="A0A098GB42"/>
<dbReference type="NCBIfam" id="TIGR03369">
    <property type="entry name" value="cellulose_bcsE"/>
    <property type="match status" value="1"/>
</dbReference>
<dbReference type="Pfam" id="PF10995">
    <property type="entry name" value="CBP_BcsE"/>
    <property type="match status" value="1"/>
</dbReference>
<evidence type="ECO:0000313" key="2">
    <source>
        <dbReference type="EMBL" id="CEG58685.1"/>
    </source>
</evidence>
<protein>
    <recommendedName>
        <fullName evidence="1">Cellulose biosynthesis protein BcsE</fullName>
    </recommendedName>
</protein>
<accession>A0A098GB42</accession>
<organism evidence="2 3">
    <name type="scientific">Legionella fallonii LLAP-10</name>
    <dbReference type="NCBI Taxonomy" id="1212491"/>
    <lineage>
        <taxon>Bacteria</taxon>
        <taxon>Pseudomonadati</taxon>
        <taxon>Pseudomonadota</taxon>
        <taxon>Gammaproteobacteria</taxon>
        <taxon>Legionellales</taxon>
        <taxon>Legionellaceae</taxon>
        <taxon>Legionella</taxon>
    </lineage>
</organism>
<dbReference type="InterPro" id="IPR017745">
    <property type="entry name" value="BcsE"/>
</dbReference>
<evidence type="ECO:0000256" key="1">
    <source>
        <dbReference type="NCBIfam" id="TIGR03369"/>
    </source>
</evidence>
<reference evidence="3" key="1">
    <citation type="submission" date="2014-09" db="EMBL/GenBank/DDBJ databases">
        <authorList>
            <person name="Gomez-Valero L."/>
        </authorList>
    </citation>
    <scope>NUCLEOTIDE SEQUENCE [LARGE SCALE GENOMIC DNA]</scope>
    <source>
        <strain evidence="3">ATCC700992</strain>
    </source>
</reference>